<evidence type="ECO:0000313" key="5">
    <source>
        <dbReference type="Proteomes" id="UP001055172"/>
    </source>
</evidence>
<sequence length="330" mass="36391">MPFSERSCPVSGTTGGVCPVGANNSGYAQISDLSTLTTIQIPRGVDAEEWLRMRERKSINHVLYSKYPSTQQIDTVKSQAEMDAFNVNEQDLLAIALGAPARQVMLRAEEIGPQTGWRDGYLSTEHGFCPPDYDEAAGALARSPGRVWSDLCERMPGCVSRGRVRESIAAAPVIEGSEDVIPDQALWAAIVALGMLCSIYRFEQKYDGHDGVNATTNPTKLKLNCKMGDYLGEELVGIPLSIALPYFQVSRRMGRTLPHLTFVDQSSYNLKIKDSTSSYPYVARFDNIELRWPMFGERAEVAFLKGVAETSGPYYPLPQLLFAPFLKSGC</sequence>
<dbReference type="InterPro" id="IPR000898">
    <property type="entry name" value="Indolamine_dOase"/>
</dbReference>
<protein>
    <submittedName>
        <fullName evidence="4">Uncharacterized protein</fullName>
    </submittedName>
</protein>
<dbReference type="SUPFAM" id="SSF140959">
    <property type="entry name" value="Indolic compounds 2,3-dioxygenase-like"/>
    <property type="match status" value="1"/>
</dbReference>
<evidence type="ECO:0000256" key="2">
    <source>
        <dbReference type="ARBA" id="ARBA00022723"/>
    </source>
</evidence>
<comment type="caution">
    <text evidence="4">The sequence shown here is derived from an EMBL/GenBank/DDBJ whole genome shotgun (WGS) entry which is preliminary data.</text>
</comment>
<gene>
    <name evidence="4" type="ORF">ColLi_11964</name>
</gene>
<dbReference type="AlphaFoldDB" id="A0AA37LZ04"/>
<dbReference type="GO" id="GO:0046872">
    <property type="term" value="F:metal ion binding"/>
    <property type="evidence" value="ECO:0007669"/>
    <property type="project" value="UniProtKB-KW"/>
</dbReference>
<dbReference type="InterPro" id="IPR037217">
    <property type="entry name" value="Trp/Indoleamine_2_3_dOase-like"/>
</dbReference>
<organism evidence="4 5">
    <name type="scientific">Colletotrichum liriopes</name>
    <dbReference type="NCBI Taxonomy" id="708192"/>
    <lineage>
        <taxon>Eukaryota</taxon>
        <taxon>Fungi</taxon>
        <taxon>Dikarya</taxon>
        <taxon>Ascomycota</taxon>
        <taxon>Pezizomycotina</taxon>
        <taxon>Sordariomycetes</taxon>
        <taxon>Hypocreomycetidae</taxon>
        <taxon>Glomerellales</taxon>
        <taxon>Glomerellaceae</taxon>
        <taxon>Colletotrichum</taxon>
        <taxon>Colletotrichum spaethianum species complex</taxon>
    </lineage>
</organism>
<name>A0AA37LZ04_9PEZI</name>
<dbReference type="EMBL" id="BPPX01000038">
    <property type="protein sequence ID" value="GJC89126.1"/>
    <property type="molecule type" value="Genomic_DNA"/>
</dbReference>
<evidence type="ECO:0000313" key="4">
    <source>
        <dbReference type="EMBL" id="GJC89126.1"/>
    </source>
</evidence>
<dbReference type="Proteomes" id="UP001055172">
    <property type="component" value="Unassembled WGS sequence"/>
</dbReference>
<comment type="similarity">
    <text evidence="1">Belongs to the indoleamine 2,3-dioxygenase family.</text>
</comment>
<dbReference type="GO" id="GO:0019441">
    <property type="term" value="P:L-tryptophan catabolic process to kynurenine"/>
    <property type="evidence" value="ECO:0007669"/>
    <property type="project" value="InterPro"/>
</dbReference>
<dbReference type="GO" id="GO:0016702">
    <property type="term" value="F:oxidoreductase activity, acting on single donors with incorporation of molecular oxygen, incorporation of two atoms of oxygen"/>
    <property type="evidence" value="ECO:0007669"/>
    <property type="project" value="UniProtKB-ARBA"/>
</dbReference>
<proteinExistence type="inferred from homology"/>
<evidence type="ECO:0000256" key="3">
    <source>
        <dbReference type="ARBA" id="ARBA00023004"/>
    </source>
</evidence>
<evidence type="ECO:0000256" key="1">
    <source>
        <dbReference type="ARBA" id="ARBA00007119"/>
    </source>
</evidence>
<keyword evidence="2" id="KW-0479">Metal-binding</keyword>
<keyword evidence="3" id="KW-0408">Iron</keyword>
<reference evidence="4 5" key="1">
    <citation type="submission" date="2021-07" db="EMBL/GenBank/DDBJ databases">
        <title>Genome data of Colletotrichum spaethianum.</title>
        <authorList>
            <person name="Utami Y.D."/>
            <person name="Hiruma K."/>
        </authorList>
    </citation>
    <scope>NUCLEOTIDE SEQUENCE [LARGE SCALE GENOMIC DNA]</scope>
    <source>
        <strain evidence="4 5">MAFF 242679</strain>
    </source>
</reference>
<dbReference type="GO" id="GO:0020037">
    <property type="term" value="F:heme binding"/>
    <property type="evidence" value="ECO:0007669"/>
    <property type="project" value="InterPro"/>
</dbReference>
<accession>A0AA37LZ04</accession>
<keyword evidence="5" id="KW-1185">Reference proteome</keyword>
<dbReference type="Pfam" id="PF01231">
    <property type="entry name" value="IDO"/>
    <property type="match status" value="1"/>
</dbReference>